<protein>
    <submittedName>
        <fullName evidence="2">Serine hydrolase domain-containing protein</fullName>
    </submittedName>
</protein>
<dbReference type="InterPro" id="IPR001466">
    <property type="entry name" value="Beta-lactam-related"/>
</dbReference>
<accession>A0ABP6P1A4</accession>
<evidence type="ECO:0000313" key="2">
    <source>
        <dbReference type="EMBL" id="GAA3163259.1"/>
    </source>
</evidence>
<organism evidence="2 3">
    <name type="scientific">Planomonospora alba</name>
    <dbReference type="NCBI Taxonomy" id="161354"/>
    <lineage>
        <taxon>Bacteria</taxon>
        <taxon>Bacillati</taxon>
        <taxon>Actinomycetota</taxon>
        <taxon>Actinomycetes</taxon>
        <taxon>Streptosporangiales</taxon>
        <taxon>Streptosporangiaceae</taxon>
        <taxon>Planomonospora</taxon>
    </lineage>
</organism>
<dbReference type="PANTHER" id="PTHR46825">
    <property type="entry name" value="D-ALANYL-D-ALANINE-CARBOXYPEPTIDASE/ENDOPEPTIDASE AMPH"/>
    <property type="match status" value="1"/>
</dbReference>
<dbReference type="PANTHER" id="PTHR46825:SF7">
    <property type="entry name" value="D-ALANYL-D-ALANINE CARBOXYPEPTIDASE"/>
    <property type="match status" value="1"/>
</dbReference>
<dbReference type="InterPro" id="IPR050491">
    <property type="entry name" value="AmpC-like"/>
</dbReference>
<dbReference type="GO" id="GO:0016787">
    <property type="term" value="F:hydrolase activity"/>
    <property type="evidence" value="ECO:0007669"/>
    <property type="project" value="UniProtKB-KW"/>
</dbReference>
<keyword evidence="3" id="KW-1185">Reference proteome</keyword>
<comment type="caution">
    <text evidence="2">The sequence shown here is derived from an EMBL/GenBank/DDBJ whole genome shotgun (WGS) entry which is preliminary data.</text>
</comment>
<gene>
    <name evidence="2" type="ORF">GCM10010466_62770</name>
</gene>
<dbReference type="Gene3D" id="3.40.710.10">
    <property type="entry name" value="DD-peptidase/beta-lactamase superfamily"/>
    <property type="match status" value="1"/>
</dbReference>
<dbReference type="Proteomes" id="UP001500320">
    <property type="component" value="Unassembled WGS sequence"/>
</dbReference>
<dbReference type="EMBL" id="BAAAUT010000078">
    <property type="protein sequence ID" value="GAA3163259.1"/>
    <property type="molecule type" value="Genomic_DNA"/>
</dbReference>
<feature type="domain" description="Beta-lactamase-related" evidence="1">
    <location>
        <begin position="20"/>
        <end position="351"/>
    </location>
</feature>
<name>A0ABP6P1A4_9ACTN</name>
<reference evidence="3" key="1">
    <citation type="journal article" date="2019" name="Int. J. Syst. Evol. Microbiol.">
        <title>The Global Catalogue of Microorganisms (GCM) 10K type strain sequencing project: providing services to taxonomists for standard genome sequencing and annotation.</title>
        <authorList>
            <consortium name="The Broad Institute Genomics Platform"/>
            <consortium name="The Broad Institute Genome Sequencing Center for Infectious Disease"/>
            <person name="Wu L."/>
            <person name="Ma J."/>
        </authorList>
    </citation>
    <scope>NUCLEOTIDE SEQUENCE [LARGE SCALE GENOMIC DNA]</scope>
    <source>
        <strain evidence="3">JCM 9373</strain>
    </source>
</reference>
<evidence type="ECO:0000259" key="1">
    <source>
        <dbReference type="Pfam" id="PF00144"/>
    </source>
</evidence>
<dbReference type="Pfam" id="PF00144">
    <property type="entry name" value="Beta-lactamase"/>
    <property type="match status" value="1"/>
</dbReference>
<proteinExistence type="predicted"/>
<evidence type="ECO:0000313" key="3">
    <source>
        <dbReference type="Proteomes" id="UP001500320"/>
    </source>
</evidence>
<dbReference type="InterPro" id="IPR012338">
    <property type="entry name" value="Beta-lactam/transpept-like"/>
</dbReference>
<keyword evidence="2" id="KW-0378">Hydrolase</keyword>
<dbReference type="RefSeq" id="WP_344865913.1">
    <property type="nucleotide sequence ID" value="NZ_BAAAUT010000078.1"/>
</dbReference>
<dbReference type="SUPFAM" id="SSF56601">
    <property type="entry name" value="beta-lactamase/transpeptidase-like"/>
    <property type="match status" value="1"/>
</dbReference>
<sequence length="373" mass="40368">MSVQNASASTSLKVADRAELQRLVRRAVTEDGYPGMILGVGDGAQLWSTDAGVADTATGRPRTPQDQFRVGSITKTFTATLILQLAAEHKLSLDDTVEQWLPGLVQGNGHDGRQITIRHLLSHTSGIFAYTLDASMLEEYWSPKLLEHRFDTPSPEELVKIAVSNPADFPPGEGWFYSNTNFVLAAMIVEKADGRSYAESLEHRIARPLKLTGTYAPGAETGFRGGHTRAYSRLMLPDADAPIHDLTEQSAAWAFGVGELISTVADLNVFLAALLKGWLLPAAQLEEMLTMTPVPDGKWLDGYSYGLGMSSVTLPCGVTVYGHGGMFIGSWSYLYGTRDGKLITVQSVNGDWGDPTSALFPGILDAAFRSDAR</sequence>